<dbReference type="AlphaFoldDB" id="A0A3A8PB95"/>
<feature type="compositionally biased region" description="Pro residues" evidence="1">
    <location>
        <begin position="262"/>
        <end position="272"/>
    </location>
</feature>
<proteinExistence type="predicted"/>
<reference evidence="3" key="1">
    <citation type="submission" date="2018-09" db="EMBL/GenBank/DDBJ databases">
        <authorList>
            <person name="Livingstone P.G."/>
            <person name="Whitworth D.E."/>
        </authorList>
    </citation>
    <scope>NUCLEOTIDE SEQUENCE [LARGE SCALE GENOMIC DNA]</scope>
    <source>
        <strain evidence="3">CA051B</strain>
    </source>
</reference>
<feature type="compositionally biased region" description="Acidic residues" evidence="1">
    <location>
        <begin position="280"/>
        <end position="289"/>
    </location>
</feature>
<evidence type="ECO:0000256" key="1">
    <source>
        <dbReference type="SAM" id="MobiDB-lite"/>
    </source>
</evidence>
<dbReference type="Proteomes" id="UP000272888">
    <property type="component" value="Unassembled WGS sequence"/>
</dbReference>
<sequence>MQMGTARPSTGPLPETPKHRFKDQPDAMNLLHQRRTQEWIGRVAANAESGYRTARTFAWVHQNKEWLLSGDYLRAPPELPTEASGTDTSLLTPTLGPQASLFAHGQEVLAAYHRLVQAGQQLRASVHRFYEQHPWAKEHTRLWMSEQRLFCAFAMLAVEAEGMGPKISPQEMEALALIVGIRLPGEEFEQDPKSNEQRQAAWKSMMRDVNKSGVLPLLRQISSEFRPPEQATETPPASPAQQVVSMPSPATPPSVQPVTTSPEPPAAVPPEQPTMISAEQSEEAGGDKK</sequence>
<keyword evidence="3" id="KW-1185">Reference proteome</keyword>
<gene>
    <name evidence="2" type="ORF">D7V93_28775</name>
</gene>
<feature type="region of interest" description="Disordered" evidence="1">
    <location>
        <begin position="1"/>
        <end position="24"/>
    </location>
</feature>
<evidence type="ECO:0000313" key="2">
    <source>
        <dbReference type="EMBL" id="RKH51821.1"/>
    </source>
</evidence>
<dbReference type="EMBL" id="RAWB01000376">
    <property type="protein sequence ID" value="RKH51821.1"/>
    <property type="molecule type" value="Genomic_DNA"/>
</dbReference>
<feature type="compositionally biased region" description="Polar residues" evidence="1">
    <location>
        <begin position="231"/>
        <end position="245"/>
    </location>
</feature>
<accession>A0A3A8PB95</accession>
<name>A0A3A8PB95_9BACT</name>
<feature type="region of interest" description="Disordered" evidence="1">
    <location>
        <begin position="226"/>
        <end position="289"/>
    </location>
</feature>
<protein>
    <submittedName>
        <fullName evidence="2">Uncharacterized protein</fullName>
    </submittedName>
</protein>
<organism evidence="2 3">
    <name type="scientific">Corallococcus llansteffanensis</name>
    <dbReference type="NCBI Taxonomy" id="2316731"/>
    <lineage>
        <taxon>Bacteria</taxon>
        <taxon>Pseudomonadati</taxon>
        <taxon>Myxococcota</taxon>
        <taxon>Myxococcia</taxon>
        <taxon>Myxococcales</taxon>
        <taxon>Cystobacterineae</taxon>
        <taxon>Myxococcaceae</taxon>
        <taxon>Corallococcus</taxon>
    </lineage>
</organism>
<comment type="caution">
    <text evidence="2">The sequence shown here is derived from an EMBL/GenBank/DDBJ whole genome shotgun (WGS) entry which is preliminary data.</text>
</comment>
<evidence type="ECO:0000313" key="3">
    <source>
        <dbReference type="Proteomes" id="UP000272888"/>
    </source>
</evidence>